<dbReference type="Pfam" id="PF13561">
    <property type="entry name" value="adh_short_C2"/>
    <property type="match status" value="1"/>
</dbReference>
<dbReference type="PANTHER" id="PTHR43008:SF10">
    <property type="entry name" value="CHAIN DEHYDROGENASE_OXIDOREDUCTASE, PUTATIVE (AFU_ORTHOLOGUE AFUA_2G15740)-RELATED"/>
    <property type="match status" value="1"/>
</dbReference>
<feature type="region of interest" description="Disordered" evidence="4">
    <location>
        <begin position="35"/>
        <end position="66"/>
    </location>
</feature>
<name>A0A6A6P375_9PEZI</name>
<comment type="similarity">
    <text evidence="1">Belongs to the short-chain dehydrogenases/reductases (SDR) family.</text>
</comment>
<keyword evidence="2" id="KW-0521">NADP</keyword>
<gene>
    <name evidence="5" type="ORF">BDY21DRAFT_370729</name>
</gene>
<dbReference type="AlphaFoldDB" id="A0A6A6P375"/>
<proteinExistence type="inferred from homology"/>
<dbReference type="InterPro" id="IPR036291">
    <property type="entry name" value="NAD(P)-bd_dom_sf"/>
</dbReference>
<evidence type="ECO:0000256" key="1">
    <source>
        <dbReference type="ARBA" id="ARBA00006484"/>
    </source>
</evidence>
<dbReference type="Proteomes" id="UP000799766">
    <property type="component" value="Unassembled WGS sequence"/>
</dbReference>
<dbReference type="PRINTS" id="PR00081">
    <property type="entry name" value="GDHRDH"/>
</dbReference>
<evidence type="ECO:0000256" key="3">
    <source>
        <dbReference type="ARBA" id="ARBA00023002"/>
    </source>
</evidence>
<sequence length="349" mass="37526">MASRALYSTSFARAGRVAAPASWWRAAAAVRQFHEAKPPARPAPRALGEVVKPDNSGGGGASASQAGAKRAVHELYEDVGSKKLADFDLKGGVYVVTGGARGLGLHLAEGLVEAGGKVWCLDRLPEPDLPFQQAKQRIKPEWGGSLNYCQVDVTDNESLERVIRSIGELHSRIDGLVAAAGIQKICPAVEYSPDDVAKMMQVNYTGLMMSATAVARQMMRYKIRGSICFIASMSGIVANKGLISPVYNSSKAAVIQLARNLAMEWGRVKDDGSGGIRVNCLSPGHIITPMVEENFREVPGLRETWERENMLGRLSRPEEYKGAALFLLSRASGFMTGGNLVIDGGHTAW</sequence>
<keyword evidence="3" id="KW-0560">Oxidoreductase</keyword>
<dbReference type="FunFam" id="3.40.50.720:FF:000245">
    <property type="entry name" value="Short chain dehydrogenase, putative"/>
    <property type="match status" value="1"/>
</dbReference>
<dbReference type="InterPro" id="IPR002347">
    <property type="entry name" value="SDR_fam"/>
</dbReference>
<dbReference type="PROSITE" id="PS00061">
    <property type="entry name" value="ADH_SHORT"/>
    <property type="match status" value="1"/>
</dbReference>
<organism evidence="5 6">
    <name type="scientific">Lineolata rhizophorae</name>
    <dbReference type="NCBI Taxonomy" id="578093"/>
    <lineage>
        <taxon>Eukaryota</taxon>
        <taxon>Fungi</taxon>
        <taxon>Dikarya</taxon>
        <taxon>Ascomycota</taxon>
        <taxon>Pezizomycotina</taxon>
        <taxon>Dothideomycetes</taxon>
        <taxon>Dothideomycetes incertae sedis</taxon>
        <taxon>Lineolatales</taxon>
        <taxon>Lineolataceae</taxon>
        <taxon>Lineolata</taxon>
    </lineage>
</organism>
<dbReference type="GO" id="GO:0016616">
    <property type="term" value="F:oxidoreductase activity, acting on the CH-OH group of donors, NAD or NADP as acceptor"/>
    <property type="evidence" value="ECO:0007669"/>
    <property type="project" value="UniProtKB-ARBA"/>
</dbReference>
<dbReference type="Gene3D" id="3.40.50.720">
    <property type="entry name" value="NAD(P)-binding Rossmann-like Domain"/>
    <property type="match status" value="1"/>
</dbReference>
<evidence type="ECO:0000256" key="4">
    <source>
        <dbReference type="SAM" id="MobiDB-lite"/>
    </source>
</evidence>
<evidence type="ECO:0000313" key="5">
    <source>
        <dbReference type="EMBL" id="KAF2458490.1"/>
    </source>
</evidence>
<dbReference type="EMBL" id="MU001677">
    <property type="protein sequence ID" value="KAF2458490.1"/>
    <property type="molecule type" value="Genomic_DNA"/>
</dbReference>
<dbReference type="InterPro" id="IPR020904">
    <property type="entry name" value="Sc_DH/Rdtase_CS"/>
</dbReference>
<reference evidence="5" key="1">
    <citation type="journal article" date="2020" name="Stud. Mycol.">
        <title>101 Dothideomycetes genomes: a test case for predicting lifestyles and emergence of pathogens.</title>
        <authorList>
            <person name="Haridas S."/>
            <person name="Albert R."/>
            <person name="Binder M."/>
            <person name="Bloem J."/>
            <person name="Labutti K."/>
            <person name="Salamov A."/>
            <person name="Andreopoulos B."/>
            <person name="Baker S."/>
            <person name="Barry K."/>
            <person name="Bills G."/>
            <person name="Bluhm B."/>
            <person name="Cannon C."/>
            <person name="Castanera R."/>
            <person name="Culley D."/>
            <person name="Daum C."/>
            <person name="Ezra D."/>
            <person name="Gonzalez J."/>
            <person name="Henrissat B."/>
            <person name="Kuo A."/>
            <person name="Liang C."/>
            <person name="Lipzen A."/>
            <person name="Lutzoni F."/>
            <person name="Magnuson J."/>
            <person name="Mondo S."/>
            <person name="Nolan M."/>
            <person name="Ohm R."/>
            <person name="Pangilinan J."/>
            <person name="Park H.-J."/>
            <person name="Ramirez L."/>
            <person name="Alfaro M."/>
            <person name="Sun H."/>
            <person name="Tritt A."/>
            <person name="Yoshinaga Y."/>
            <person name="Zwiers L.-H."/>
            <person name="Turgeon B."/>
            <person name="Goodwin S."/>
            <person name="Spatafora J."/>
            <person name="Crous P."/>
            <person name="Grigoriev I."/>
        </authorList>
    </citation>
    <scope>NUCLEOTIDE SEQUENCE</scope>
    <source>
        <strain evidence="5">ATCC 16933</strain>
    </source>
</reference>
<evidence type="ECO:0000256" key="2">
    <source>
        <dbReference type="ARBA" id="ARBA00022857"/>
    </source>
</evidence>
<dbReference type="GO" id="GO:0050664">
    <property type="term" value="F:oxidoreductase activity, acting on NAD(P)H, oxygen as acceptor"/>
    <property type="evidence" value="ECO:0007669"/>
    <property type="project" value="TreeGrafter"/>
</dbReference>
<accession>A0A6A6P375</accession>
<evidence type="ECO:0000313" key="6">
    <source>
        <dbReference type="Proteomes" id="UP000799766"/>
    </source>
</evidence>
<dbReference type="PRINTS" id="PR00080">
    <property type="entry name" value="SDRFAMILY"/>
</dbReference>
<dbReference type="SUPFAM" id="SSF51735">
    <property type="entry name" value="NAD(P)-binding Rossmann-fold domains"/>
    <property type="match status" value="1"/>
</dbReference>
<dbReference type="PANTHER" id="PTHR43008">
    <property type="entry name" value="BENZIL REDUCTASE"/>
    <property type="match status" value="1"/>
</dbReference>
<dbReference type="OrthoDB" id="1669814at2759"/>
<protein>
    <submittedName>
        <fullName evidence="5">Uncharacterized protein</fullName>
    </submittedName>
</protein>
<keyword evidence="6" id="KW-1185">Reference proteome</keyword>